<proteinExistence type="predicted"/>
<evidence type="ECO:0000256" key="1">
    <source>
        <dbReference type="SAM" id="MobiDB-lite"/>
    </source>
</evidence>
<evidence type="ECO:0000313" key="2">
    <source>
        <dbReference type="EMBL" id="NKE48599.1"/>
    </source>
</evidence>
<name>A0ABX1F8Q6_9PROT</name>
<accession>A0ABX1F8Q6</accession>
<comment type="caution">
    <text evidence="2">The sequence shown here is derived from an EMBL/GenBank/DDBJ whole genome shotgun (WGS) entry which is preliminary data.</text>
</comment>
<organism evidence="2 3">
    <name type="scientific">Falsiroseomonas frigidaquae</name>
    <dbReference type="NCBI Taxonomy" id="487318"/>
    <lineage>
        <taxon>Bacteria</taxon>
        <taxon>Pseudomonadati</taxon>
        <taxon>Pseudomonadota</taxon>
        <taxon>Alphaproteobacteria</taxon>
        <taxon>Acetobacterales</taxon>
        <taxon>Roseomonadaceae</taxon>
        <taxon>Falsiroseomonas</taxon>
    </lineage>
</organism>
<keyword evidence="3" id="KW-1185">Reference proteome</keyword>
<sequence>MPEDPSLEALRAAARQQAVDRDTALARARDLGAQAGATEAGLAHSLAAGNLAGARAALDARQGLRAAAAAQVTDRLRLEEAARLALGQLGARIDPCDADPAVPLLLLPVRIETRYTADRTALRVRLFPDDVHVDRLERGLSEAERAAGLAWWTAAWRGAEAEQEAAWRGLVERVGRARAAWVGEATRPANLAARATEAPAFPATLAPAGIGGAARLLPDRFRVVALQAGQPSEATGNQIPALLPAALVPTEEATLVEAGGVRLAPGTEWIADYERALELGLAVTVPLARRGAPVDQLFAFGLRRSLGAEEAAAELTDLLRAHRFGAGLALVRQGTPTNNGEAARAAWQRRPDPQRPALDPPAVAEGSAAAVLAAALGLDPAVLAGLEGAEAREQPAARAANTALWNASWGSFLDRINSVGQAGAALSDDMREAGRRLHRDHVRGRGPLPTLRIGHQPYGLLPAGALDGPWVATPGDAFEKGLAQILRRARGWWRGGIGRVPRPAPGTPPEAMRDALGTAPVSFAVFVRQVLSEEATGLGIRASGGDPQEMLLEAALEQAIWHDLVNLSSPRSRIGFLGRQDRHLPLPHVAEDDPAFIAALLEQRAGQPNSLLQALLAISMDAALLEVRATAGQRVMEVFNRVAPTLDPPLRERVAGLARRVESIAPQVAPVAAAETLAAVAAELRVASGIAERPTLRAFQPVATTTSSFAELATQAKSSGVAATFDRFALQGWFEAQARMAELRGALAELAQVPLDQRRLLLSETLDTASHRLDAWVTALVERRRVAMRAARPRGVQIGAYGWVEGIVPGRGRQADGGFIHAPSLAHAATAGVLRSAWMQQQAAGGEGAFAIDLGSMRVRRALELIDGMRQGQPLGALLGYRVERVMHEGGAARLVRSLRAVAPLTQGRLTDRDAAADEAGRAAQEAVAAANVVDGVLLVTGWNAEAVVARLSQRPADNPYLTGDWPPVSAAERATLERAVAEAQDALDAVGDLLMAESVHQLVQGNLARAGAALDAAGNGEAPAPVPQVVTTPAEGLPVAHRLMLGVLGAPPAPAAGWDASRPRAAAEPALEAWAAARLGDPATIVVGAAADGTPLTLAAAGRAALDLLYDAADRAGFDQRLRAALPDLPPEAPLAEAPKPGWAPGLRAIGDVHALATALRGLLSAGRPALPIDLGVPNLPVARQVDPAWLSAAEARLRAALAGLEDRAEALDSQIEAGAPAAQVRDAMEGLAGFGIVAPGFSRADVLAGGGGDLGAVAELALAEAARRIGTAEAALARPASAASLAEAAEAIFGEGFRLLPMLAPAPAADGWDEALAAPPPGATRAAARRWLADAASVRDGARRLAEAILLAEVTGAPPMLRIAQQAGPGPEPPARWIGLPLGEGEPTPGTPVVAWMLDLLGAPDPAASVGALVLDEWVETLPLRARAGAPKPGEPPPAPRPRVTTGVAFHAAAPNARAPNAWLLAVPPDPARRWDSAALLTTLRETLELAKLRGVVLEHTVGAAALLPALYTRTASLQGEPVLRLGALAGRIIKTGPITAMKEANR</sequence>
<evidence type="ECO:0000313" key="3">
    <source>
        <dbReference type="Proteomes" id="UP000765160"/>
    </source>
</evidence>
<dbReference type="EMBL" id="JAAVTX010000011">
    <property type="protein sequence ID" value="NKE48599.1"/>
    <property type="molecule type" value="Genomic_DNA"/>
</dbReference>
<feature type="region of interest" description="Disordered" evidence="1">
    <location>
        <begin position="335"/>
        <end position="361"/>
    </location>
</feature>
<dbReference type="RefSeq" id="WP_168055158.1">
    <property type="nucleotide sequence ID" value="NZ_JAATJR010000011.1"/>
</dbReference>
<reference evidence="2 3" key="1">
    <citation type="submission" date="2020-03" db="EMBL/GenBank/DDBJ databases">
        <title>Roseomonas selenitidurans sp. nov. isolated from soil.</title>
        <authorList>
            <person name="Liu H."/>
        </authorList>
    </citation>
    <scope>NUCLEOTIDE SEQUENCE [LARGE SCALE GENOMIC DNA]</scope>
    <source>
        <strain evidence="2 3">JCM 15073</strain>
    </source>
</reference>
<dbReference type="Proteomes" id="UP000765160">
    <property type="component" value="Unassembled WGS sequence"/>
</dbReference>
<gene>
    <name evidence="2" type="ORF">HB662_27775</name>
</gene>
<protein>
    <submittedName>
        <fullName evidence="2">Uncharacterized protein</fullName>
    </submittedName>
</protein>